<dbReference type="Gene3D" id="3.40.190.150">
    <property type="entry name" value="Bordetella uptake gene, domain 1"/>
    <property type="match status" value="1"/>
</dbReference>
<proteinExistence type="inferred from homology"/>
<evidence type="ECO:0000256" key="1">
    <source>
        <dbReference type="ARBA" id="ARBA00006987"/>
    </source>
</evidence>
<dbReference type="AlphaFoldDB" id="A0A0U2P237"/>
<dbReference type="InterPro" id="IPR005064">
    <property type="entry name" value="BUG"/>
</dbReference>
<evidence type="ECO:0000313" key="3">
    <source>
        <dbReference type="EMBL" id="ALS56230.1"/>
    </source>
</evidence>
<protein>
    <submittedName>
        <fullName evidence="3">Uncharacterized protein</fullName>
    </submittedName>
</protein>
<dbReference type="SUPFAM" id="SSF53850">
    <property type="entry name" value="Periplasmic binding protein-like II"/>
    <property type="match status" value="1"/>
</dbReference>
<feature type="signal peptide" evidence="2">
    <location>
        <begin position="1"/>
        <end position="29"/>
    </location>
</feature>
<accession>A0A0U2P237</accession>
<dbReference type="PANTHER" id="PTHR42928">
    <property type="entry name" value="TRICARBOXYLATE-BINDING PROTEIN"/>
    <property type="match status" value="1"/>
</dbReference>
<dbReference type="InterPro" id="IPR042100">
    <property type="entry name" value="Bug_dom1"/>
</dbReference>
<reference evidence="3" key="1">
    <citation type="journal article" date="2016" name="ISME J.">
        <title>Functional metagenomic screen reveals new and diverse microbial rhodopsins.</title>
        <authorList>
            <person name="Pushkarev A."/>
            <person name="Beja O."/>
        </authorList>
    </citation>
    <scope>NUCLEOTIDE SEQUENCE</scope>
</reference>
<dbReference type="Gene3D" id="3.40.190.10">
    <property type="entry name" value="Periplasmic binding protein-like II"/>
    <property type="match status" value="1"/>
</dbReference>
<keyword evidence="2" id="KW-0732">Signal</keyword>
<dbReference type="EMBL" id="KT201091">
    <property type="protein sequence ID" value="ALS56230.1"/>
    <property type="molecule type" value="Genomic_DNA"/>
</dbReference>
<name>A0A0U2P237_9BACT</name>
<organism evidence="3">
    <name type="scientific">uncultured bacterium EIL20A02</name>
    <dbReference type="NCBI Taxonomy" id="1768200"/>
    <lineage>
        <taxon>Bacteria</taxon>
        <taxon>environmental samples</taxon>
    </lineage>
</organism>
<feature type="chain" id="PRO_5006831626" evidence="2">
    <location>
        <begin position="30"/>
        <end position="351"/>
    </location>
</feature>
<comment type="similarity">
    <text evidence="1">Belongs to the UPF0065 (bug) family.</text>
</comment>
<dbReference type="Pfam" id="PF03401">
    <property type="entry name" value="TctC"/>
    <property type="match status" value="1"/>
</dbReference>
<evidence type="ECO:0000256" key="2">
    <source>
        <dbReference type="SAM" id="SignalP"/>
    </source>
</evidence>
<dbReference type="PANTHER" id="PTHR42928:SF5">
    <property type="entry name" value="BLR1237 PROTEIN"/>
    <property type="match status" value="1"/>
</dbReference>
<sequence length="351" mass="37558">MNLLKTARTIIAAGAAIVTAATMTSSAQAQSLEELYKGKTVTIMLGHPPGGSYDLYSQLAAEFLGKHIPGNPEIIVQHRPGGGGRKGASFFINKTEPDGMTFGVFPDSLGLIQFTRPKAAKWDAKKFRYIGRFSTANVGFAVRTDKAKSIEEMRGKELVVACTSKNARAAQQAAALHNMAGFNFKLVCGYKGSQATVMASLRGEADLYSQNYASFVSDPADLGDGAMKILIQTGLERDAGMPNVPLMQELTDDPTGKAVLRFLGSSAPIGRSMMIHPDTPEYIVKGIREAFQKMLKDDAFLAEAKKRSAIITPGTGEELEAILAEQMGASEELIAAMRKAIDTSGAKSVKK</sequence>